<evidence type="ECO:0000256" key="1">
    <source>
        <dbReference type="ARBA" id="ARBA00005495"/>
    </source>
</evidence>
<evidence type="ECO:0000256" key="3">
    <source>
        <dbReference type="ARBA" id="ARBA00022833"/>
    </source>
</evidence>
<keyword evidence="2" id="KW-0479">Metal-binding</keyword>
<name>A0AAF0ILK2_9EURO</name>
<dbReference type="Proteomes" id="UP001219355">
    <property type="component" value="Chromosome 2"/>
</dbReference>
<organism evidence="5 6">
    <name type="scientific">Emydomyces testavorans</name>
    <dbReference type="NCBI Taxonomy" id="2070801"/>
    <lineage>
        <taxon>Eukaryota</taxon>
        <taxon>Fungi</taxon>
        <taxon>Dikarya</taxon>
        <taxon>Ascomycota</taxon>
        <taxon>Pezizomycotina</taxon>
        <taxon>Eurotiomycetes</taxon>
        <taxon>Eurotiomycetidae</taxon>
        <taxon>Onygenales</taxon>
        <taxon>Nannizziopsiaceae</taxon>
        <taxon>Emydomyces</taxon>
    </lineage>
</organism>
<dbReference type="EMBL" id="CP120628">
    <property type="protein sequence ID" value="WEW58919.1"/>
    <property type="molecule type" value="Genomic_DNA"/>
</dbReference>
<dbReference type="InterPro" id="IPR011057">
    <property type="entry name" value="Mss4-like_sf"/>
</dbReference>
<gene>
    <name evidence="5" type="ORF">PRK78_004387</name>
</gene>
<dbReference type="PANTHER" id="PTHR28620:SF1">
    <property type="entry name" value="CENP-V_GFA DOMAIN-CONTAINING PROTEIN"/>
    <property type="match status" value="1"/>
</dbReference>
<dbReference type="GO" id="GO:0046872">
    <property type="term" value="F:metal ion binding"/>
    <property type="evidence" value="ECO:0007669"/>
    <property type="project" value="UniProtKB-KW"/>
</dbReference>
<feature type="domain" description="CENP-V/GFA" evidence="4">
    <location>
        <begin position="15"/>
        <end position="148"/>
    </location>
</feature>
<proteinExistence type="inferred from homology"/>
<dbReference type="PANTHER" id="PTHR28620">
    <property type="entry name" value="CENTROMERE PROTEIN V"/>
    <property type="match status" value="1"/>
</dbReference>
<dbReference type="InterPro" id="IPR006913">
    <property type="entry name" value="CENP-V/GFA"/>
</dbReference>
<dbReference type="SUPFAM" id="SSF51316">
    <property type="entry name" value="Mss4-like"/>
    <property type="match status" value="1"/>
</dbReference>
<dbReference type="AlphaFoldDB" id="A0AAF0ILK2"/>
<dbReference type="Gene3D" id="2.170.150.70">
    <property type="match status" value="1"/>
</dbReference>
<evidence type="ECO:0000313" key="5">
    <source>
        <dbReference type="EMBL" id="WEW58919.1"/>
    </source>
</evidence>
<evidence type="ECO:0000256" key="2">
    <source>
        <dbReference type="ARBA" id="ARBA00022723"/>
    </source>
</evidence>
<keyword evidence="3" id="KW-0862">Zinc</keyword>
<dbReference type="InterPro" id="IPR052355">
    <property type="entry name" value="CENP-V-like"/>
</dbReference>
<sequence>MSSCPAASLSNRRPYHGSCHCGKVRYVAFVSLPPTVGPDVDRRTTVRFYKCNCTTCHKAGIFHMRVPNPTQDFVLLSPSDPTTQLSDYTCFERNLHWFFCSTCGVRCFTIAGKGRNEEIDLEATLGKPSEGKRTKIWRMDEEDAEPGKMKYLGINAHTVDQGQEGFDMREFVDKKWVQYVDCKEWTSPPRYDYPQSGGTW</sequence>
<comment type="similarity">
    <text evidence="1">Belongs to the Gfa family.</text>
</comment>
<evidence type="ECO:0000313" key="6">
    <source>
        <dbReference type="Proteomes" id="UP001219355"/>
    </source>
</evidence>
<keyword evidence="6" id="KW-1185">Reference proteome</keyword>
<dbReference type="PROSITE" id="PS51891">
    <property type="entry name" value="CENP_V_GFA"/>
    <property type="match status" value="1"/>
</dbReference>
<evidence type="ECO:0000259" key="4">
    <source>
        <dbReference type="PROSITE" id="PS51891"/>
    </source>
</evidence>
<dbReference type="GO" id="GO:0016846">
    <property type="term" value="F:carbon-sulfur lyase activity"/>
    <property type="evidence" value="ECO:0007669"/>
    <property type="project" value="InterPro"/>
</dbReference>
<protein>
    <recommendedName>
        <fullName evidence="4">CENP-V/GFA domain-containing protein</fullName>
    </recommendedName>
</protein>
<accession>A0AAF0ILK2</accession>
<reference evidence="5" key="1">
    <citation type="submission" date="2023-03" db="EMBL/GenBank/DDBJ databases">
        <title>Emydomyces testavorans Genome Sequence.</title>
        <authorList>
            <person name="Hoyer L."/>
        </authorList>
    </citation>
    <scope>NUCLEOTIDE SEQUENCE</scope>
    <source>
        <strain evidence="5">16-2883</strain>
    </source>
</reference>